<dbReference type="PATRIC" id="fig|1560234.3.peg.2767"/>
<dbReference type="GO" id="GO:0005198">
    <property type="term" value="F:structural molecule activity"/>
    <property type="evidence" value="ECO:0007669"/>
    <property type="project" value="InterPro"/>
</dbReference>
<dbReference type="AlphaFoldDB" id="A0A1B7XI43"/>
<dbReference type="PANTHER" id="PTHR42792">
    <property type="entry name" value="FLAGELLIN"/>
    <property type="match status" value="1"/>
</dbReference>
<dbReference type="STRING" id="1560234.SP90_04095"/>
<dbReference type="PANTHER" id="PTHR42792:SF1">
    <property type="entry name" value="FLAGELLAR HOOK-ASSOCIATED PROTEIN 3"/>
    <property type="match status" value="1"/>
</dbReference>
<dbReference type="Gene3D" id="1.20.1330.10">
    <property type="entry name" value="f41 fragment of flagellin, N-terminal domain"/>
    <property type="match status" value="2"/>
</dbReference>
<dbReference type="SUPFAM" id="SSF64518">
    <property type="entry name" value="Phase 1 flagellin"/>
    <property type="match status" value="1"/>
</dbReference>
<dbReference type="Pfam" id="PF00669">
    <property type="entry name" value="Flagellin_N"/>
    <property type="match status" value="1"/>
</dbReference>
<dbReference type="InterPro" id="IPR013384">
    <property type="entry name" value="Flagell_FlgL"/>
</dbReference>
<dbReference type="GO" id="GO:0071973">
    <property type="term" value="P:bacterial-type flagellum-dependent cell motility"/>
    <property type="evidence" value="ECO:0007669"/>
    <property type="project" value="InterPro"/>
</dbReference>
<keyword evidence="3" id="KW-1185">Reference proteome</keyword>
<evidence type="ECO:0000313" key="3">
    <source>
        <dbReference type="Proteomes" id="UP000091979"/>
    </source>
</evidence>
<dbReference type="EMBL" id="JXMS01000005">
    <property type="protein sequence ID" value="OBQ55165.1"/>
    <property type="molecule type" value="Genomic_DNA"/>
</dbReference>
<dbReference type="InterPro" id="IPR001492">
    <property type="entry name" value="Flagellin"/>
</dbReference>
<dbReference type="GO" id="GO:0009424">
    <property type="term" value="C:bacterial-type flagellum hook"/>
    <property type="evidence" value="ECO:0007669"/>
    <property type="project" value="InterPro"/>
</dbReference>
<proteinExistence type="predicted"/>
<comment type="caution">
    <text evidence="2">The sequence shown here is derived from an EMBL/GenBank/DDBJ whole genome shotgun (WGS) entry which is preliminary data.</text>
</comment>
<dbReference type="RefSeq" id="WP_066852892.1">
    <property type="nucleotide sequence ID" value="NZ_JXMS01000005.1"/>
</dbReference>
<evidence type="ECO:0000259" key="1">
    <source>
        <dbReference type="Pfam" id="PF00669"/>
    </source>
</evidence>
<dbReference type="OrthoDB" id="9758307at2"/>
<dbReference type="NCBIfam" id="TIGR02550">
    <property type="entry name" value="flagell_flgL"/>
    <property type="match status" value="1"/>
</dbReference>
<reference evidence="2 3" key="1">
    <citation type="submission" date="2015-01" db="EMBL/GenBank/DDBJ databases">
        <title>Desulfovibrio sp. JC271 draft genome sequence.</title>
        <authorList>
            <person name="Shivani Y."/>
            <person name="Subhash Y."/>
            <person name="Sasikala C."/>
            <person name="Ramana C.V."/>
        </authorList>
    </citation>
    <scope>NUCLEOTIDE SEQUENCE [LARGE SCALE GENOMIC DNA]</scope>
    <source>
        <strain evidence="2 3">JC271</strain>
    </source>
</reference>
<protein>
    <recommendedName>
        <fullName evidence="1">Flagellin N-terminal domain-containing protein</fullName>
    </recommendedName>
</protein>
<dbReference type="Proteomes" id="UP000091979">
    <property type="component" value="Unassembled WGS sequence"/>
</dbReference>
<gene>
    <name evidence="2" type="ORF">SP90_04095</name>
</gene>
<accession>A0A1B7XI43</accession>
<dbReference type="InterPro" id="IPR001029">
    <property type="entry name" value="Flagellin_N"/>
</dbReference>
<feature type="domain" description="Flagellin N-terminal" evidence="1">
    <location>
        <begin position="3"/>
        <end position="138"/>
    </location>
</feature>
<evidence type="ECO:0000313" key="2">
    <source>
        <dbReference type="EMBL" id="OBQ55165.1"/>
    </source>
</evidence>
<name>A0A1B7XI43_9BACT</name>
<sequence>MRIATSQIYTASLKNLNKSLSNVMTLNMMTTTQKKLNAPSDDPSGAALSMQLRSYSGTLSMYEENCGLSANYLATAGSALQQGSEILTNVSELAEQASTETYTAEQLESMGIELRQNMDSLFQISNTKLGENYLFAGNDIENSAYEKTLGVTIDDPALTHADVVSVDGEAPYTVQIQMLESGTVGGADDLDYQYSTDGGETWQTATLAAGDTQIVAGDASITLATGTAVVAEDGTGSGTNLYIRPAYEYVGASENLSVAIGENSTLEITSVGSTVFGGTDPATGQPYAEPNLFEIMGDMVAYMETGNHAGVASCIETFTDGYEQLLQRDANIGTRQNTADNTKTAISFTNDRTISQVSFVEDADATQLSVELAQAEAIYETILRTTNSVFQLNLTNYL</sequence>
<organism evidence="2 3">
    <name type="scientific">Halodesulfovibrio spirochaetisodalis</name>
    <dbReference type="NCBI Taxonomy" id="1560234"/>
    <lineage>
        <taxon>Bacteria</taxon>
        <taxon>Pseudomonadati</taxon>
        <taxon>Thermodesulfobacteriota</taxon>
        <taxon>Desulfovibrionia</taxon>
        <taxon>Desulfovibrionales</taxon>
        <taxon>Desulfovibrionaceae</taxon>
        <taxon>Halodesulfovibrio</taxon>
    </lineage>
</organism>